<dbReference type="SUPFAM" id="SSF56300">
    <property type="entry name" value="Metallo-dependent phosphatases"/>
    <property type="match status" value="1"/>
</dbReference>
<comment type="caution">
    <text evidence="3">The sequence shown here is derived from an EMBL/GenBank/DDBJ whole genome shotgun (WGS) entry which is preliminary data.</text>
</comment>
<evidence type="ECO:0000313" key="4">
    <source>
        <dbReference type="Proteomes" id="UP001139158"/>
    </source>
</evidence>
<gene>
    <name evidence="3" type="ORF">LJ757_16695</name>
</gene>
<dbReference type="Proteomes" id="UP001139158">
    <property type="component" value="Unassembled WGS sequence"/>
</dbReference>
<organism evidence="3 4">
    <name type="scientific">Arthrobacter caoxuetaonis</name>
    <dbReference type="NCBI Taxonomy" id="2886935"/>
    <lineage>
        <taxon>Bacteria</taxon>
        <taxon>Bacillati</taxon>
        <taxon>Actinomycetota</taxon>
        <taxon>Actinomycetes</taxon>
        <taxon>Micrococcales</taxon>
        <taxon>Micrococcaceae</taxon>
        <taxon>Arthrobacter</taxon>
    </lineage>
</organism>
<dbReference type="EMBL" id="JAJFZV010000018">
    <property type="protein sequence ID" value="MCC3299433.1"/>
    <property type="molecule type" value="Genomic_DNA"/>
</dbReference>
<name>A0A9X1MG00_9MICC</name>
<protein>
    <submittedName>
        <fullName evidence="3">Metallophosphoesterase</fullName>
    </submittedName>
</protein>
<keyword evidence="4" id="KW-1185">Reference proteome</keyword>
<dbReference type="Pfam" id="PF12850">
    <property type="entry name" value="Metallophos_2"/>
    <property type="match status" value="1"/>
</dbReference>
<evidence type="ECO:0000313" key="3">
    <source>
        <dbReference type="EMBL" id="MCC3299433.1"/>
    </source>
</evidence>
<dbReference type="AlphaFoldDB" id="A0A9X1MG00"/>
<comment type="similarity">
    <text evidence="1">Belongs to the metallophosphoesterase superfamily. YfcE family.</text>
</comment>
<dbReference type="InterPro" id="IPR029052">
    <property type="entry name" value="Metallo-depent_PP-like"/>
</dbReference>
<reference evidence="3" key="1">
    <citation type="submission" date="2021-10" db="EMBL/GenBank/DDBJ databases">
        <title>Novel species in genus Arthrobacter.</title>
        <authorList>
            <person name="Liu Y."/>
        </authorList>
    </citation>
    <scope>NUCLEOTIDE SEQUENCE</scope>
    <source>
        <strain evidence="3">Zg-Y453</strain>
    </source>
</reference>
<accession>A0A9X1MG00</accession>
<evidence type="ECO:0000259" key="2">
    <source>
        <dbReference type="Pfam" id="PF12850"/>
    </source>
</evidence>
<proteinExistence type="inferred from homology"/>
<dbReference type="RefSeq" id="WP_227897420.1">
    <property type="nucleotide sequence ID" value="NZ_CP099467.1"/>
</dbReference>
<evidence type="ECO:0000256" key="1">
    <source>
        <dbReference type="ARBA" id="ARBA00008950"/>
    </source>
</evidence>
<dbReference type="InterPro" id="IPR024654">
    <property type="entry name" value="Calcineurin-like_PHP_lpxH"/>
</dbReference>
<sequence>MSNVFYWSDPHFGHRFVAGQRGFSSTDEHDDHLIAAWTSRVTKRDTVWVLGDLAMASPSRALEIIRHLPGTKHLVFGNHDNGHPGRKDAHRHHKQYLSAFETVQTTASRTIAGRTVLLSHFPYEGDSHSEHDRHTQWRLRDEGSWLVHGHVHGEFDVRGTQINVGVDKWMDGPASEAEILAIIEHQEAAGFGTAAP</sequence>
<dbReference type="Gene3D" id="3.60.21.10">
    <property type="match status" value="1"/>
</dbReference>
<feature type="domain" description="Calcineurin-like phosphoesterase" evidence="2">
    <location>
        <begin position="27"/>
        <end position="153"/>
    </location>
</feature>